<dbReference type="PANTHER" id="PTHR43527">
    <property type="entry name" value="4-DIPHOSPHOCYTIDYL-2-C-METHYL-D-ERYTHRITOL KINASE, CHLOROPLASTIC"/>
    <property type="match status" value="1"/>
</dbReference>
<dbReference type="InterPro" id="IPR014721">
    <property type="entry name" value="Ribsml_uS5_D2-typ_fold_subgr"/>
</dbReference>
<name>A0A523UR47_UNCAE</name>
<evidence type="ECO:0000256" key="3">
    <source>
        <dbReference type="ARBA" id="ARBA00022777"/>
    </source>
</evidence>
<dbReference type="InterPro" id="IPR012363">
    <property type="entry name" value="PduX"/>
</dbReference>
<gene>
    <name evidence="7" type="ORF">E3J59_04310</name>
</gene>
<evidence type="ECO:0000313" key="7">
    <source>
        <dbReference type="EMBL" id="TET45000.1"/>
    </source>
</evidence>
<dbReference type="InterPro" id="IPR006204">
    <property type="entry name" value="GHMP_kinase_N_dom"/>
</dbReference>
<proteinExistence type="predicted"/>
<keyword evidence="4" id="KW-0067">ATP-binding</keyword>
<dbReference type="InterPro" id="IPR013750">
    <property type="entry name" value="GHMP_kinase_C_dom"/>
</dbReference>
<feature type="domain" description="GHMP kinase C-terminal" evidence="6">
    <location>
        <begin position="196"/>
        <end position="264"/>
    </location>
</feature>
<feature type="domain" description="GHMP kinase N-terminal" evidence="5">
    <location>
        <begin position="58"/>
        <end position="124"/>
    </location>
</feature>
<organism evidence="7 8">
    <name type="scientific">Aerophobetes bacterium</name>
    <dbReference type="NCBI Taxonomy" id="2030807"/>
    <lineage>
        <taxon>Bacteria</taxon>
        <taxon>Candidatus Aerophobota</taxon>
    </lineage>
</organism>
<dbReference type="PIRSF" id="PIRSF033887">
    <property type="entry name" value="PduX"/>
    <property type="match status" value="1"/>
</dbReference>
<protein>
    <submittedName>
        <fullName evidence="7">GHMP kinase</fullName>
    </submittedName>
</protein>
<dbReference type="AlphaFoldDB" id="A0A523UR47"/>
<sequence length="289" mass="31051">MKIKVRIPGTCGELVQGRIKGKNSHITCPVEILSSVSVQLTGFYGQIECRPDKVKTRQAVRRTLELLGHTSTGVKVSISSQIPVGKGMASSTADIVGGCLATAKALGESVTPRMIADIAISIEPTDGIMYEGIVCFDHLGGEIIRSLGDPPPIDILVVDPGGNIDTLRFNSKREVSAAIHRKNEDFILEALNLVEEGIKKRDIQLVGKGATLSALSNQEILYKRELADIISISASLGGIGVNVAHSGTVIGILLPPDFSEIQLLKKRIKERCGNHMLFYQTRLIGGGKY</sequence>
<dbReference type="Proteomes" id="UP000320679">
    <property type="component" value="Unassembled WGS sequence"/>
</dbReference>
<dbReference type="SUPFAM" id="SSF54211">
    <property type="entry name" value="Ribosomal protein S5 domain 2-like"/>
    <property type="match status" value="1"/>
</dbReference>
<dbReference type="Pfam" id="PF00288">
    <property type="entry name" value="GHMP_kinases_N"/>
    <property type="match status" value="1"/>
</dbReference>
<keyword evidence="3 7" id="KW-0418">Kinase</keyword>
<accession>A0A523UR47</accession>
<dbReference type="InterPro" id="IPR020568">
    <property type="entry name" value="Ribosomal_Su5_D2-typ_SF"/>
</dbReference>
<evidence type="ECO:0000259" key="5">
    <source>
        <dbReference type="Pfam" id="PF00288"/>
    </source>
</evidence>
<dbReference type="PANTHER" id="PTHR43527:SF1">
    <property type="entry name" value="L-THREONINE KINASE"/>
    <property type="match status" value="1"/>
</dbReference>
<dbReference type="GO" id="GO:0016301">
    <property type="term" value="F:kinase activity"/>
    <property type="evidence" value="ECO:0007669"/>
    <property type="project" value="UniProtKB-KW"/>
</dbReference>
<keyword evidence="2" id="KW-0547">Nucleotide-binding</keyword>
<dbReference type="GO" id="GO:0005524">
    <property type="term" value="F:ATP binding"/>
    <property type="evidence" value="ECO:0007669"/>
    <property type="project" value="UniProtKB-KW"/>
</dbReference>
<dbReference type="EMBL" id="SOJK01000187">
    <property type="protein sequence ID" value="TET45000.1"/>
    <property type="molecule type" value="Genomic_DNA"/>
</dbReference>
<keyword evidence="1" id="KW-0808">Transferase</keyword>
<evidence type="ECO:0000256" key="1">
    <source>
        <dbReference type="ARBA" id="ARBA00022679"/>
    </source>
</evidence>
<reference evidence="7 8" key="1">
    <citation type="submission" date="2019-03" db="EMBL/GenBank/DDBJ databases">
        <title>Metabolic potential of uncultured bacteria and archaea associated with petroleum seepage in deep-sea sediments.</title>
        <authorList>
            <person name="Dong X."/>
            <person name="Hubert C."/>
        </authorList>
    </citation>
    <scope>NUCLEOTIDE SEQUENCE [LARGE SCALE GENOMIC DNA]</scope>
    <source>
        <strain evidence="7">E29_bin78</strain>
    </source>
</reference>
<comment type="caution">
    <text evidence="7">The sequence shown here is derived from an EMBL/GenBank/DDBJ whole genome shotgun (WGS) entry which is preliminary data.</text>
</comment>
<evidence type="ECO:0000259" key="6">
    <source>
        <dbReference type="Pfam" id="PF08544"/>
    </source>
</evidence>
<dbReference type="Gene3D" id="3.30.230.10">
    <property type="match status" value="1"/>
</dbReference>
<evidence type="ECO:0000313" key="8">
    <source>
        <dbReference type="Proteomes" id="UP000320679"/>
    </source>
</evidence>
<evidence type="ECO:0000256" key="2">
    <source>
        <dbReference type="ARBA" id="ARBA00022741"/>
    </source>
</evidence>
<dbReference type="Pfam" id="PF08544">
    <property type="entry name" value="GHMP_kinases_C"/>
    <property type="match status" value="1"/>
</dbReference>
<evidence type="ECO:0000256" key="4">
    <source>
        <dbReference type="ARBA" id="ARBA00022840"/>
    </source>
</evidence>